<sequence length="353" mass="39706">MAAKLLHSLLCTPEEFEEHIELFSASIILSTVYGCDVASKDDPLFITVKRANAAVMTYSTPLILGVIDALPWLPRFPHWLPDGGMKEIIAFVTASAQDLVHAPLRHFSQSKDIDNPRESMVGDFYQMRSEKEIPSTTEVAMKWAAATAFAAGTDTTFSTIVCFIYAMILHPDVQRRAQAQLDPVVGHERPPTLDDRKGLPLIDAILREVIRWIPVVPTNLPHAVSENDIYEGYFIPKGANVIVNIWAIFRDEKRYPDPEAFNPDRFLTSDGALTNDMSYMTVFGFGRRICPGRHLAETSIWVAMANMLAAFTFETLENVNGKSWEEDIKWTWGITARPTGFKCTITPRFHGVW</sequence>
<comment type="subcellular location">
    <subcellularLocation>
        <location evidence="2">Membrane</location>
        <topology evidence="2">Single-pass membrane protein</topology>
    </subcellularLocation>
</comment>
<evidence type="ECO:0000256" key="14">
    <source>
        <dbReference type="RuleBase" id="RU000461"/>
    </source>
</evidence>
<organism evidence="15 16">
    <name type="scientific">Coniophora puteana (strain RWD-64-598)</name>
    <name type="common">Brown rot fungus</name>
    <dbReference type="NCBI Taxonomy" id="741705"/>
    <lineage>
        <taxon>Eukaryota</taxon>
        <taxon>Fungi</taxon>
        <taxon>Dikarya</taxon>
        <taxon>Basidiomycota</taxon>
        <taxon>Agaricomycotina</taxon>
        <taxon>Agaricomycetes</taxon>
        <taxon>Agaricomycetidae</taxon>
        <taxon>Boletales</taxon>
        <taxon>Coniophorineae</taxon>
        <taxon>Coniophoraceae</taxon>
        <taxon>Coniophora</taxon>
    </lineage>
</organism>
<dbReference type="InterPro" id="IPR017972">
    <property type="entry name" value="Cyt_P450_CS"/>
</dbReference>
<dbReference type="PANTHER" id="PTHR46300">
    <property type="entry name" value="P450, PUTATIVE (EUROFUNG)-RELATED-RELATED"/>
    <property type="match status" value="1"/>
</dbReference>
<keyword evidence="11 14" id="KW-0503">Monooxygenase</keyword>
<evidence type="ECO:0000256" key="13">
    <source>
        <dbReference type="PIRSR" id="PIRSR602401-1"/>
    </source>
</evidence>
<evidence type="ECO:0000256" key="6">
    <source>
        <dbReference type="ARBA" id="ARBA00022692"/>
    </source>
</evidence>
<evidence type="ECO:0000256" key="5">
    <source>
        <dbReference type="ARBA" id="ARBA00022617"/>
    </source>
</evidence>
<keyword evidence="16" id="KW-1185">Reference proteome</keyword>
<evidence type="ECO:0000256" key="9">
    <source>
        <dbReference type="ARBA" id="ARBA00023002"/>
    </source>
</evidence>
<keyword evidence="9 14" id="KW-0560">Oxidoreductase</keyword>
<comment type="pathway">
    <text evidence="3">Secondary metabolite biosynthesis.</text>
</comment>
<keyword evidence="7 13" id="KW-0479">Metal-binding</keyword>
<comment type="similarity">
    <text evidence="4 14">Belongs to the cytochrome P450 family.</text>
</comment>
<keyword evidence="5 13" id="KW-0349">Heme</keyword>
<dbReference type="PRINTS" id="PR00385">
    <property type="entry name" value="P450"/>
</dbReference>
<dbReference type="RefSeq" id="XP_007762976.1">
    <property type="nucleotide sequence ID" value="XM_007764786.1"/>
</dbReference>
<dbReference type="GeneID" id="19202451"/>
<evidence type="ECO:0000313" key="16">
    <source>
        <dbReference type="Proteomes" id="UP000053558"/>
    </source>
</evidence>
<dbReference type="PRINTS" id="PR00463">
    <property type="entry name" value="EP450I"/>
</dbReference>
<evidence type="ECO:0000313" key="15">
    <source>
        <dbReference type="EMBL" id="EIW86005.1"/>
    </source>
</evidence>
<dbReference type="InterPro" id="IPR002401">
    <property type="entry name" value="Cyt_P450_E_grp-I"/>
</dbReference>
<keyword evidence="8" id="KW-1133">Transmembrane helix</keyword>
<dbReference type="Gene3D" id="1.10.630.10">
    <property type="entry name" value="Cytochrome P450"/>
    <property type="match status" value="1"/>
</dbReference>
<dbReference type="AlphaFoldDB" id="A0A5M3N576"/>
<dbReference type="GO" id="GO:0005506">
    <property type="term" value="F:iron ion binding"/>
    <property type="evidence" value="ECO:0007669"/>
    <property type="project" value="InterPro"/>
</dbReference>
<dbReference type="Proteomes" id="UP000053558">
    <property type="component" value="Unassembled WGS sequence"/>
</dbReference>
<evidence type="ECO:0000256" key="10">
    <source>
        <dbReference type="ARBA" id="ARBA00023004"/>
    </source>
</evidence>
<dbReference type="PROSITE" id="PS51257">
    <property type="entry name" value="PROKAR_LIPOPROTEIN"/>
    <property type="match status" value="1"/>
</dbReference>
<dbReference type="PANTHER" id="PTHR46300:SF2">
    <property type="entry name" value="CYTOCHROME P450 MONOOXYGENASE ALNH-RELATED"/>
    <property type="match status" value="1"/>
</dbReference>
<dbReference type="GO" id="GO:0016020">
    <property type="term" value="C:membrane"/>
    <property type="evidence" value="ECO:0007669"/>
    <property type="project" value="UniProtKB-SubCell"/>
</dbReference>
<name>A0A5M3N576_CONPW</name>
<evidence type="ECO:0000256" key="12">
    <source>
        <dbReference type="ARBA" id="ARBA00023136"/>
    </source>
</evidence>
<evidence type="ECO:0000256" key="2">
    <source>
        <dbReference type="ARBA" id="ARBA00004167"/>
    </source>
</evidence>
<dbReference type="GO" id="GO:0004497">
    <property type="term" value="F:monooxygenase activity"/>
    <property type="evidence" value="ECO:0007669"/>
    <property type="project" value="UniProtKB-KW"/>
</dbReference>
<accession>A0A5M3N576</accession>
<proteinExistence type="inferred from homology"/>
<evidence type="ECO:0000256" key="3">
    <source>
        <dbReference type="ARBA" id="ARBA00005179"/>
    </source>
</evidence>
<keyword evidence="12" id="KW-0472">Membrane</keyword>
<gene>
    <name evidence="15" type="ORF">CONPUDRAFT_148132</name>
</gene>
<feature type="binding site" description="axial binding residue" evidence="13">
    <location>
        <position position="290"/>
    </location>
    <ligand>
        <name>heme</name>
        <dbReference type="ChEBI" id="CHEBI:30413"/>
    </ligand>
    <ligandPart>
        <name>Fe</name>
        <dbReference type="ChEBI" id="CHEBI:18248"/>
    </ligandPart>
</feature>
<dbReference type="Pfam" id="PF00067">
    <property type="entry name" value="p450"/>
    <property type="match status" value="1"/>
</dbReference>
<dbReference type="PROSITE" id="PS00086">
    <property type="entry name" value="CYTOCHROME_P450"/>
    <property type="match status" value="1"/>
</dbReference>
<keyword evidence="6" id="KW-0812">Transmembrane</keyword>
<dbReference type="OrthoDB" id="2789670at2759"/>
<evidence type="ECO:0000256" key="1">
    <source>
        <dbReference type="ARBA" id="ARBA00001971"/>
    </source>
</evidence>
<dbReference type="EMBL" id="JH711573">
    <property type="protein sequence ID" value="EIW86005.1"/>
    <property type="molecule type" value="Genomic_DNA"/>
</dbReference>
<evidence type="ECO:0000256" key="7">
    <source>
        <dbReference type="ARBA" id="ARBA00022723"/>
    </source>
</evidence>
<protein>
    <submittedName>
        <fullName evidence="15">Cytochrome P450</fullName>
    </submittedName>
</protein>
<dbReference type="InterPro" id="IPR036396">
    <property type="entry name" value="Cyt_P450_sf"/>
</dbReference>
<dbReference type="KEGG" id="cput:CONPUDRAFT_148132"/>
<comment type="caution">
    <text evidence="15">The sequence shown here is derived from an EMBL/GenBank/DDBJ whole genome shotgun (WGS) entry which is preliminary data.</text>
</comment>
<dbReference type="GO" id="GO:0016705">
    <property type="term" value="F:oxidoreductase activity, acting on paired donors, with incorporation or reduction of molecular oxygen"/>
    <property type="evidence" value="ECO:0007669"/>
    <property type="project" value="InterPro"/>
</dbReference>
<dbReference type="SUPFAM" id="SSF48264">
    <property type="entry name" value="Cytochrome P450"/>
    <property type="match status" value="1"/>
</dbReference>
<dbReference type="GO" id="GO:0020037">
    <property type="term" value="F:heme binding"/>
    <property type="evidence" value="ECO:0007669"/>
    <property type="project" value="InterPro"/>
</dbReference>
<evidence type="ECO:0000256" key="11">
    <source>
        <dbReference type="ARBA" id="ARBA00023033"/>
    </source>
</evidence>
<dbReference type="InterPro" id="IPR001128">
    <property type="entry name" value="Cyt_P450"/>
</dbReference>
<evidence type="ECO:0000256" key="8">
    <source>
        <dbReference type="ARBA" id="ARBA00022989"/>
    </source>
</evidence>
<evidence type="ECO:0000256" key="4">
    <source>
        <dbReference type="ARBA" id="ARBA00010617"/>
    </source>
</evidence>
<comment type="cofactor">
    <cofactor evidence="1 13">
        <name>heme</name>
        <dbReference type="ChEBI" id="CHEBI:30413"/>
    </cofactor>
</comment>
<keyword evidence="10 13" id="KW-0408">Iron</keyword>
<dbReference type="InterPro" id="IPR050364">
    <property type="entry name" value="Cytochrome_P450_fung"/>
</dbReference>
<reference evidence="16" key="1">
    <citation type="journal article" date="2012" name="Science">
        <title>The Paleozoic origin of enzymatic lignin decomposition reconstructed from 31 fungal genomes.</title>
        <authorList>
            <person name="Floudas D."/>
            <person name="Binder M."/>
            <person name="Riley R."/>
            <person name="Barry K."/>
            <person name="Blanchette R.A."/>
            <person name="Henrissat B."/>
            <person name="Martinez A.T."/>
            <person name="Otillar R."/>
            <person name="Spatafora J.W."/>
            <person name="Yadav J.S."/>
            <person name="Aerts A."/>
            <person name="Benoit I."/>
            <person name="Boyd A."/>
            <person name="Carlson A."/>
            <person name="Copeland A."/>
            <person name="Coutinho P.M."/>
            <person name="de Vries R.P."/>
            <person name="Ferreira P."/>
            <person name="Findley K."/>
            <person name="Foster B."/>
            <person name="Gaskell J."/>
            <person name="Glotzer D."/>
            <person name="Gorecki P."/>
            <person name="Heitman J."/>
            <person name="Hesse C."/>
            <person name="Hori C."/>
            <person name="Igarashi K."/>
            <person name="Jurgens J.A."/>
            <person name="Kallen N."/>
            <person name="Kersten P."/>
            <person name="Kohler A."/>
            <person name="Kuees U."/>
            <person name="Kumar T.K.A."/>
            <person name="Kuo A."/>
            <person name="LaButti K."/>
            <person name="Larrondo L.F."/>
            <person name="Lindquist E."/>
            <person name="Ling A."/>
            <person name="Lombard V."/>
            <person name="Lucas S."/>
            <person name="Lundell T."/>
            <person name="Martin R."/>
            <person name="McLaughlin D.J."/>
            <person name="Morgenstern I."/>
            <person name="Morin E."/>
            <person name="Murat C."/>
            <person name="Nagy L.G."/>
            <person name="Nolan M."/>
            <person name="Ohm R.A."/>
            <person name="Patyshakuliyeva A."/>
            <person name="Rokas A."/>
            <person name="Ruiz-Duenas F.J."/>
            <person name="Sabat G."/>
            <person name="Salamov A."/>
            <person name="Samejima M."/>
            <person name="Schmutz J."/>
            <person name="Slot J.C."/>
            <person name="St John F."/>
            <person name="Stenlid J."/>
            <person name="Sun H."/>
            <person name="Sun S."/>
            <person name="Syed K."/>
            <person name="Tsang A."/>
            <person name="Wiebenga A."/>
            <person name="Young D."/>
            <person name="Pisabarro A."/>
            <person name="Eastwood D.C."/>
            <person name="Martin F."/>
            <person name="Cullen D."/>
            <person name="Grigoriev I.V."/>
            <person name="Hibbett D.S."/>
        </authorList>
    </citation>
    <scope>NUCLEOTIDE SEQUENCE [LARGE SCALE GENOMIC DNA]</scope>
    <source>
        <strain evidence="16">RWD-64-598 SS2</strain>
    </source>
</reference>